<dbReference type="SUPFAM" id="SSF51445">
    <property type="entry name" value="(Trans)glycosidases"/>
    <property type="match status" value="1"/>
</dbReference>
<dbReference type="Gene3D" id="3.20.20.70">
    <property type="entry name" value="Aldolase class I"/>
    <property type="match status" value="1"/>
</dbReference>
<accession>A0ABQ3Y392</accession>
<protein>
    <recommendedName>
        <fullName evidence="1">Glycoside-hydrolase family GH114 TIM-barrel domain-containing protein</fullName>
    </recommendedName>
</protein>
<dbReference type="Proteomes" id="UP000609879">
    <property type="component" value="Unassembled WGS sequence"/>
</dbReference>
<sequence>MRRIVAALLAALAVAGCDGQPDPRPAGSASPAAWSAPPADGTFDYQLGGAYEPAAGVRIVDRDRTAAAVPGVYGICYVNAFQTQPGENGWWRREHPDLVLRVADPDWPGEFLLDISTAAKRQALAEIVEGWFGDCAAKGFRAVEPDNLDSYTRSGGRLAEGDALAYGRLLVEKAHTAGLAIGQKNAAEVDGRALGFDFAVTEECAVHDECGAYLDAYGNQVYEIEYTDNGAEAYRRACRDHGARIAVILRDRDVVPRGEAGYHYESC</sequence>
<dbReference type="InterPro" id="IPR017853">
    <property type="entry name" value="GH"/>
</dbReference>
<evidence type="ECO:0000313" key="3">
    <source>
        <dbReference type="Proteomes" id="UP000609879"/>
    </source>
</evidence>
<dbReference type="RefSeq" id="WP_203762851.1">
    <property type="nucleotide sequence ID" value="NZ_BAAABO010000006.1"/>
</dbReference>
<keyword evidence="3" id="KW-1185">Reference proteome</keyword>
<comment type="caution">
    <text evidence="2">The sequence shown here is derived from an EMBL/GenBank/DDBJ whole genome shotgun (WGS) entry which is preliminary data.</text>
</comment>
<evidence type="ECO:0000313" key="2">
    <source>
        <dbReference type="EMBL" id="GID74469.1"/>
    </source>
</evidence>
<dbReference type="InterPro" id="IPR004352">
    <property type="entry name" value="GH114_TIM-barrel"/>
</dbReference>
<dbReference type="InterPro" id="IPR013785">
    <property type="entry name" value="Aldolase_TIM"/>
</dbReference>
<organism evidence="2 3">
    <name type="scientific">Paractinoplanes deccanensis</name>
    <dbReference type="NCBI Taxonomy" id="113561"/>
    <lineage>
        <taxon>Bacteria</taxon>
        <taxon>Bacillati</taxon>
        <taxon>Actinomycetota</taxon>
        <taxon>Actinomycetes</taxon>
        <taxon>Micromonosporales</taxon>
        <taxon>Micromonosporaceae</taxon>
        <taxon>Paractinoplanes</taxon>
    </lineage>
</organism>
<proteinExistence type="predicted"/>
<dbReference type="EMBL" id="BOMI01000059">
    <property type="protein sequence ID" value="GID74469.1"/>
    <property type="molecule type" value="Genomic_DNA"/>
</dbReference>
<dbReference type="PROSITE" id="PS51257">
    <property type="entry name" value="PROKAR_LIPOPROTEIN"/>
    <property type="match status" value="1"/>
</dbReference>
<gene>
    <name evidence="2" type="ORF">Ade02nite_31100</name>
</gene>
<reference evidence="2 3" key="1">
    <citation type="submission" date="2021-01" db="EMBL/GenBank/DDBJ databases">
        <title>Whole genome shotgun sequence of Actinoplanes deccanensis NBRC 13994.</title>
        <authorList>
            <person name="Komaki H."/>
            <person name="Tamura T."/>
        </authorList>
    </citation>
    <scope>NUCLEOTIDE SEQUENCE [LARGE SCALE GENOMIC DNA]</scope>
    <source>
        <strain evidence="2 3">NBRC 13994</strain>
    </source>
</reference>
<name>A0ABQ3Y392_9ACTN</name>
<dbReference type="PANTHER" id="PTHR35273:SF2">
    <property type="entry name" value="ALPHA-GALACTOSIDASE"/>
    <property type="match status" value="1"/>
</dbReference>
<feature type="domain" description="Glycoside-hydrolase family GH114 TIM-barrel" evidence="1">
    <location>
        <begin position="42"/>
        <end position="255"/>
    </location>
</feature>
<evidence type="ECO:0000259" key="1">
    <source>
        <dbReference type="Pfam" id="PF03537"/>
    </source>
</evidence>
<dbReference type="PANTHER" id="PTHR35273">
    <property type="entry name" value="ALPHA-1,4 POLYGALACTOSAMINIDASE, PUTATIVE (AFU_ORTHOLOGUE AFUA_3G07890)-RELATED"/>
    <property type="match status" value="1"/>
</dbReference>
<dbReference type="Pfam" id="PF03537">
    <property type="entry name" value="Glyco_hydro_114"/>
    <property type="match status" value="1"/>
</dbReference>